<dbReference type="RefSeq" id="XP_069309893.1">
    <property type="nucleotide sequence ID" value="XM_069448611.1"/>
</dbReference>
<keyword evidence="1" id="KW-0472">Membrane</keyword>
<name>A0ABR3UUG1_9PLEO</name>
<evidence type="ECO:0000256" key="1">
    <source>
        <dbReference type="SAM" id="Phobius"/>
    </source>
</evidence>
<dbReference type="PANTHER" id="PTHR42069">
    <property type="entry name" value="HYPHAL ANASTAMOSIS-8 PROTEIN"/>
    <property type="match status" value="1"/>
</dbReference>
<comment type="caution">
    <text evidence="2">The sequence shown here is derived from an EMBL/GenBank/DDBJ whole genome shotgun (WGS) entry which is preliminary data.</text>
</comment>
<gene>
    <name evidence="2" type="ORF">ACET3X_003346</name>
</gene>
<dbReference type="PANTHER" id="PTHR42069:SF1">
    <property type="entry name" value="MARVEL DOMAIN-CONTAINING PROTEIN"/>
    <property type="match status" value="1"/>
</dbReference>
<proteinExistence type="predicted"/>
<feature type="transmembrane region" description="Helical" evidence="1">
    <location>
        <begin position="135"/>
        <end position="154"/>
    </location>
</feature>
<keyword evidence="3" id="KW-1185">Reference proteome</keyword>
<evidence type="ECO:0000313" key="3">
    <source>
        <dbReference type="Proteomes" id="UP001578633"/>
    </source>
</evidence>
<feature type="transmembrane region" description="Helical" evidence="1">
    <location>
        <begin position="231"/>
        <end position="257"/>
    </location>
</feature>
<feature type="transmembrane region" description="Helical" evidence="1">
    <location>
        <begin position="80"/>
        <end position="101"/>
    </location>
</feature>
<accession>A0ABR3UUG1</accession>
<evidence type="ECO:0008006" key="4">
    <source>
        <dbReference type="Google" id="ProtNLM"/>
    </source>
</evidence>
<organism evidence="2 3">
    <name type="scientific">Alternaria dauci</name>
    <dbReference type="NCBI Taxonomy" id="48095"/>
    <lineage>
        <taxon>Eukaryota</taxon>
        <taxon>Fungi</taxon>
        <taxon>Dikarya</taxon>
        <taxon>Ascomycota</taxon>
        <taxon>Pezizomycotina</taxon>
        <taxon>Dothideomycetes</taxon>
        <taxon>Pleosporomycetidae</taxon>
        <taxon>Pleosporales</taxon>
        <taxon>Pleosporineae</taxon>
        <taxon>Pleosporaceae</taxon>
        <taxon>Alternaria</taxon>
        <taxon>Alternaria sect. Porri</taxon>
    </lineage>
</organism>
<evidence type="ECO:0000313" key="2">
    <source>
        <dbReference type="EMBL" id="KAL1799309.1"/>
    </source>
</evidence>
<sequence length="266" mass="29805">MQVLKTISIKNTTFVLSLPRSDFATVKTSRSVSPSHSYESYENTRKTPRLRTEFDMHVSPTPSRKKDIPKVDRLIVRIRLILRIISFLLASSIVVILSYAAALYRATKDEDIEVEGQEYGVQMVWLTGLKMRPTFVLLGVSCAAMITSLLVLLATCSKVIYRVTDFSNIFTAVVSAIGVFLWLGAGVWYKSDDWNRDMNMDITSYVCRHHGYPALRQVLGNMGALCGALRYVWLAVIIASCIELLSIVTVGWGIIVAKKKGVYVKI</sequence>
<protein>
    <recommendedName>
        <fullName evidence="4">MARVEL domain-containing protein</fullName>
    </recommendedName>
</protein>
<feature type="transmembrane region" description="Helical" evidence="1">
    <location>
        <begin position="166"/>
        <end position="189"/>
    </location>
</feature>
<keyword evidence="1" id="KW-1133">Transmembrane helix</keyword>
<dbReference type="Proteomes" id="UP001578633">
    <property type="component" value="Chromosome 2"/>
</dbReference>
<reference evidence="2 3" key="1">
    <citation type="submission" date="2024-09" db="EMBL/GenBank/DDBJ databases">
        <title>T2T genomes of carrot and Alternaria dauci and their utility for understanding host-pathogen interaction during carrot leaf blight disease.</title>
        <authorList>
            <person name="Liu W."/>
            <person name="Xu S."/>
            <person name="Ou C."/>
            <person name="Liu X."/>
            <person name="Zhuang F."/>
            <person name="Deng X.W."/>
        </authorList>
    </citation>
    <scope>NUCLEOTIDE SEQUENCE [LARGE SCALE GENOMIC DNA]</scope>
    <source>
        <strain evidence="2 3">A2016</strain>
    </source>
</reference>
<dbReference type="GeneID" id="96083668"/>
<keyword evidence="1" id="KW-0812">Transmembrane</keyword>
<dbReference type="EMBL" id="JBHGVX010000002">
    <property type="protein sequence ID" value="KAL1799309.1"/>
    <property type="molecule type" value="Genomic_DNA"/>
</dbReference>